<keyword evidence="1" id="KW-0343">GTPase activation</keyword>
<dbReference type="InterPro" id="IPR036034">
    <property type="entry name" value="PDZ_sf"/>
</dbReference>
<reference evidence="6" key="1">
    <citation type="submission" date="2021-01" db="UniProtKB">
        <authorList>
            <consortium name="EnsemblMetazoa"/>
        </authorList>
    </citation>
    <scope>IDENTIFICATION</scope>
</reference>
<dbReference type="GO" id="GO:0046578">
    <property type="term" value="P:regulation of Ras protein signal transduction"/>
    <property type="evidence" value="ECO:0007669"/>
    <property type="project" value="TreeGrafter"/>
</dbReference>
<dbReference type="InterPro" id="IPR000008">
    <property type="entry name" value="C2_dom"/>
</dbReference>
<feature type="compositionally biased region" description="Polar residues" evidence="2">
    <location>
        <begin position="553"/>
        <end position="586"/>
    </location>
</feature>
<protein>
    <recommendedName>
        <fullName evidence="8">Rho GTPase-activating protein 100F</fullName>
    </recommendedName>
</protein>
<dbReference type="SUPFAM" id="SSF48350">
    <property type="entry name" value="GTPase activation domain, GAP"/>
    <property type="match status" value="1"/>
</dbReference>
<feature type="compositionally biased region" description="Gly residues" evidence="2">
    <location>
        <begin position="454"/>
        <end position="467"/>
    </location>
</feature>
<dbReference type="SUPFAM" id="SSF49562">
    <property type="entry name" value="C2 domain (Calcium/lipid-binding domain, CaLB)"/>
    <property type="match status" value="1"/>
</dbReference>
<dbReference type="InterPro" id="IPR008936">
    <property type="entry name" value="Rho_GTPase_activation_prot"/>
</dbReference>
<evidence type="ECO:0000259" key="4">
    <source>
        <dbReference type="PROSITE" id="PS50106"/>
    </source>
</evidence>
<evidence type="ECO:0000259" key="5">
    <source>
        <dbReference type="PROSITE" id="PS50238"/>
    </source>
</evidence>
<dbReference type="PROSITE" id="PS50106">
    <property type="entry name" value="PDZ"/>
    <property type="match status" value="1"/>
</dbReference>
<dbReference type="EnsemblMetazoa" id="XM_022791426">
    <property type="protein sequence ID" value="XP_022647161"/>
    <property type="gene ID" value="LOC111244380"/>
</dbReference>
<accession>A0A7M7JAX4</accession>
<dbReference type="GO" id="GO:0005096">
    <property type="term" value="F:GTPase activator activity"/>
    <property type="evidence" value="ECO:0007669"/>
    <property type="project" value="UniProtKB-KW"/>
</dbReference>
<dbReference type="Gene3D" id="1.10.555.10">
    <property type="entry name" value="Rho GTPase activation protein"/>
    <property type="match status" value="1"/>
</dbReference>
<dbReference type="Pfam" id="PF00595">
    <property type="entry name" value="PDZ"/>
    <property type="match status" value="1"/>
</dbReference>
<dbReference type="InterPro" id="IPR000198">
    <property type="entry name" value="RhoGAP_dom"/>
</dbReference>
<dbReference type="PROSITE" id="PS50238">
    <property type="entry name" value="RHOGAP"/>
    <property type="match status" value="1"/>
</dbReference>
<dbReference type="CDD" id="cd06718">
    <property type="entry name" value="PDZ_Par6-like"/>
    <property type="match status" value="1"/>
</dbReference>
<evidence type="ECO:0008006" key="8">
    <source>
        <dbReference type="Google" id="ProtNLM"/>
    </source>
</evidence>
<name>A0A7M7JAX4_VARDE</name>
<feature type="region of interest" description="Disordered" evidence="2">
    <location>
        <begin position="553"/>
        <end position="605"/>
    </location>
</feature>
<feature type="region of interest" description="Disordered" evidence="2">
    <location>
        <begin position="353"/>
        <end position="374"/>
    </location>
</feature>
<dbReference type="CDD" id="cd00030">
    <property type="entry name" value="C2"/>
    <property type="match status" value="1"/>
</dbReference>
<dbReference type="Gene3D" id="2.30.42.10">
    <property type="match status" value="1"/>
</dbReference>
<dbReference type="SMART" id="SM00228">
    <property type="entry name" value="PDZ"/>
    <property type="match status" value="1"/>
</dbReference>
<dbReference type="PANTHER" id="PTHR46150">
    <property type="entry name" value="RHO GTPASE-ACTIVATING PROTEIN 100F"/>
    <property type="match status" value="1"/>
</dbReference>
<dbReference type="GO" id="GO:0007165">
    <property type="term" value="P:signal transduction"/>
    <property type="evidence" value="ECO:0007669"/>
    <property type="project" value="InterPro"/>
</dbReference>
<feature type="domain" description="PDZ" evidence="4">
    <location>
        <begin position="249"/>
        <end position="319"/>
    </location>
</feature>
<dbReference type="CTD" id="43758"/>
<sequence length="1178" mass="128213">MTFEDWHTKSSGQTTVITEQKLKNELLADQYLQGSEHAGANGSSAQLRLPQCGLQSPQHPQLQQQPFGNHDGHLQGHHANSSPRLIPPLHDKFAHLLADTMFCCGRRKDTHETEFAVGVDGSDSRHLFYNMSTGAGRGRGVPGQFSGGPGMANGISAPLGRGRLPSGQVPEMVIQSDFRKISGISTDVFRQIEAVENSYDAQTAANMEMVERRGEMIIRLLDPRSLGRVGLEFGRRYIEAAAQSHAVRFVEIIKRPGQTLGLYIREGDAPYAYEGVYISRIALESAVYSSGLLKVGDEILAVNLVDVRRMSLDDVVIIMSIPRRLVLTIRASSHPPVQQSHGAAISATTLQQHEGGLYGGGGPHATHTTIGSTLDRPRPVVVIKKDMHNDEDGQREFYKPPGAPMGYEDPYGFGGHRAQVQSTQPKLQHQYPKTLDNLGEQVGFSTTPRPSGPGPVGGVGSVPGGPTGSMIVRGQENYDYSKSLSRAGVGPERPASRQQGRFMTADRAMMRTESEQRLAAAALAQGAAHVANQRQNSFDRYYSLSLRPRMNSAGATTLQSKTLGRPGSSTGYSSEDYTYLSVSRQNLQDRRRRPSASSATGRYDSLSGKLSTVSLRKDLSLSRIAAHSTDSLLESLRQDNRILAGSTATLGRSTSALGFASRQSNLPHAFSMDYIKLPHLSGADKAGLVLGSAAGSRSDLFNKGYGGSRQSVEMMAPGGLSALSGVLWVHLLAARGLRATGSHKEAQFRDLYCVIECDRVHKARTVVRTGDHSFDWNEVFELDLADNINVAFLLYSWDPQSRHRLCYKGTINLLSALKEAPVYNIALKLEPRGSLYVKLRYRNVKQTFQRLPSTSPQTGVFGVPLDVLIGREQGSGVPLILKRCIEEVETRGLDIVGIYRLCGSALRKKILREWFERNAWTVDLTAEHVPDINVITSLVKDYLRELPEPLFTKGLFDMLADGLSVCMPDDPTGNAKLMFGILDCLPKTNRSTALFLLDHLKQVVAHCETNKVTSQSLAVSFGPILMCHSKFEELSHIPKPIEILKYLIDLWPPKPQSQQPKPQPNPQQSTVQDGQGGHPHQNPSRGPPLEASGMDQPRPGLSAANVTAPGNGVTSGSGHGTPRGSASNSNSSTTAIEDSTVPLKTSPEDKEQLQHTSRTNETTSRGPSHGASKGLAER</sequence>
<dbReference type="AlphaFoldDB" id="A0A7M7JAX4"/>
<dbReference type="Gene3D" id="2.60.40.150">
    <property type="entry name" value="C2 domain"/>
    <property type="match status" value="1"/>
</dbReference>
<proteinExistence type="predicted"/>
<organism evidence="6 7">
    <name type="scientific">Varroa destructor</name>
    <name type="common">Honeybee mite</name>
    <dbReference type="NCBI Taxonomy" id="109461"/>
    <lineage>
        <taxon>Eukaryota</taxon>
        <taxon>Metazoa</taxon>
        <taxon>Ecdysozoa</taxon>
        <taxon>Arthropoda</taxon>
        <taxon>Chelicerata</taxon>
        <taxon>Arachnida</taxon>
        <taxon>Acari</taxon>
        <taxon>Parasitiformes</taxon>
        <taxon>Mesostigmata</taxon>
        <taxon>Gamasina</taxon>
        <taxon>Dermanyssoidea</taxon>
        <taxon>Varroidae</taxon>
        <taxon>Varroa</taxon>
    </lineage>
</organism>
<feature type="region of interest" description="Disordered" evidence="2">
    <location>
        <begin position="53"/>
        <end position="81"/>
    </location>
</feature>
<feature type="domain" description="C2" evidence="3">
    <location>
        <begin position="704"/>
        <end position="827"/>
    </location>
</feature>
<evidence type="ECO:0000313" key="7">
    <source>
        <dbReference type="Proteomes" id="UP000594260"/>
    </source>
</evidence>
<keyword evidence="7" id="KW-1185">Reference proteome</keyword>
<dbReference type="Pfam" id="PF25336">
    <property type="entry name" value="C2_SYDE"/>
    <property type="match status" value="1"/>
</dbReference>
<dbReference type="InterPro" id="IPR052118">
    <property type="entry name" value="Rho-GAP_regulator"/>
</dbReference>
<dbReference type="Pfam" id="PF00620">
    <property type="entry name" value="RhoGAP"/>
    <property type="match status" value="1"/>
</dbReference>
<feature type="compositionally biased region" description="Low complexity" evidence="2">
    <location>
        <begin position="54"/>
        <end position="66"/>
    </location>
</feature>
<feature type="compositionally biased region" description="Low complexity" evidence="2">
    <location>
        <begin position="1125"/>
        <end position="1135"/>
    </location>
</feature>
<evidence type="ECO:0000259" key="3">
    <source>
        <dbReference type="PROSITE" id="PS50004"/>
    </source>
</evidence>
<feature type="region of interest" description="Disordered" evidence="2">
    <location>
        <begin position="438"/>
        <end position="472"/>
    </location>
</feature>
<feature type="region of interest" description="Disordered" evidence="2">
    <location>
        <begin position="1052"/>
        <end position="1178"/>
    </location>
</feature>
<dbReference type="SUPFAM" id="SSF50156">
    <property type="entry name" value="PDZ domain-like"/>
    <property type="match status" value="1"/>
</dbReference>
<feature type="region of interest" description="Disordered" evidence="2">
    <location>
        <begin position="483"/>
        <end position="502"/>
    </location>
</feature>
<dbReference type="GO" id="GO:0030030">
    <property type="term" value="P:cell projection organization"/>
    <property type="evidence" value="ECO:0007669"/>
    <property type="project" value="TreeGrafter"/>
</dbReference>
<dbReference type="RefSeq" id="XP_022647161.1">
    <property type="nucleotide sequence ID" value="XM_022791426.1"/>
</dbReference>
<feature type="domain" description="Rho-GAP" evidence="5">
    <location>
        <begin position="863"/>
        <end position="1055"/>
    </location>
</feature>
<evidence type="ECO:0000313" key="6">
    <source>
        <dbReference type="EnsemblMetazoa" id="XP_022647161"/>
    </source>
</evidence>
<dbReference type="InterPro" id="IPR057459">
    <property type="entry name" value="SYDE1/2_C2"/>
</dbReference>
<evidence type="ECO:0000256" key="2">
    <source>
        <dbReference type="SAM" id="MobiDB-lite"/>
    </source>
</evidence>
<dbReference type="InterPro" id="IPR035892">
    <property type="entry name" value="C2_domain_sf"/>
</dbReference>
<dbReference type="SMART" id="SM00324">
    <property type="entry name" value="RhoGAP"/>
    <property type="match status" value="1"/>
</dbReference>
<dbReference type="GO" id="GO:0097060">
    <property type="term" value="C:synaptic membrane"/>
    <property type="evidence" value="ECO:0007669"/>
    <property type="project" value="TreeGrafter"/>
</dbReference>
<dbReference type="PROSITE" id="PS50004">
    <property type="entry name" value="C2"/>
    <property type="match status" value="1"/>
</dbReference>
<dbReference type="PANTHER" id="PTHR46150:SF3">
    <property type="entry name" value="RHO GTPASE-ACTIVATING PROTEIN 100F"/>
    <property type="match status" value="1"/>
</dbReference>
<dbReference type="GO" id="GO:0016477">
    <property type="term" value="P:cell migration"/>
    <property type="evidence" value="ECO:0007669"/>
    <property type="project" value="TreeGrafter"/>
</dbReference>
<feature type="compositionally biased region" description="Polar residues" evidence="2">
    <location>
        <begin position="1154"/>
        <end position="1166"/>
    </location>
</feature>
<dbReference type="GeneID" id="111244380"/>
<evidence type="ECO:0000256" key="1">
    <source>
        <dbReference type="ARBA" id="ARBA00022468"/>
    </source>
</evidence>
<dbReference type="Proteomes" id="UP000594260">
    <property type="component" value="Unplaced"/>
</dbReference>
<dbReference type="InterPro" id="IPR001478">
    <property type="entry name" value="PDZ"/>
</dbReference>